<feature type="domain" description="Glycosyltransferase 2-like" evidence="1">
    <location>
        <begin position="4"/>
        <end position="58"/>
    </location>
</feature>
<gene>
    <name evidence="2" type="ORF">METZ01_LOCUS275620</name>
</gene>
<dbReference type="PANTHER" id="PTHR43630">
    <property type="entry name" value="POLY-BETA-1,6-N-ACETYL-D-GLUCOSAMINE SYNTHASE"/>
    <property type="match status" value="1"/>
</dbReference>
<accession>A0A382KFE0</accession>
<dbReference type="InterPro" id="IPR029044">
    <property type="entry name" value="Nucleotide-diphossugar_trans"/>
</dbReference>
<organism evidence="2">
    <name type="scientific">marine metagenome</name>
    <dbReference type="NCBI Taxonomy" id="408172"/>
    <lineage>
        <taxon>unclassified sequences</taxon>
        <taxon>metagenomes</taxon>
        <taxon>ecological metagenomes</taxon>
    </lineage>
</organism>
<dbReference type="PANTHER" id="PTHR43630:SF2">
    <property type="entry name" value="GLYCOSYLTRANSFERASE"/>
    <property type="match status" value="1"/>
</dbReference>
<evidence type="ECO:0000313" key="2">
    <source>
        <dbReference type="EMBL" id="SVC22766.1"/>
    </source>
</evidence>
<dbReference type="AlphaFoldDB" id="A0A382KFE0"/>
<feature type="non-terminal residue" evidence="2">
    <location>
        <position position="1"/>
    </location>
</feature>
<protein>
    <recommendedName>
        <fullName evidence="1">Glycosyltransferase 2-like domain-containing protein</fullName>
    </recommendedName>
</protein>
<dbReference type="EMBL" id="UINC01080120">
    <property type="protein sequence ID" value="SVC22766.1"/>
    <property type="molecule type" value="Genomic_DNA"/>
</dbReference>
<proteinExistence type="predicted"/>
<feature type="non-terminal residue" evidence="2">
    <location>
        <position position="62"/>
    </location>
</feature>
<sequence>VNISVYIIAFNEAEKISDCINSVLWADEIIVADSHSTDGTTEIAEKLGAKVIHIPFKGFGDV</sequence>
<dbReference type="Gene3D" id="3.90.550.10">
    <property type="entry name" value="Spore Coat Polysaccharide Biosynthesis Protein SpsA, Chain A"/>
    <property type="match status" value="1"/>
</dbReference>
<dbReference type="Pfam" id="PF00535">
    <property type="entry name" value="Glycos_transf_2"/>
    <property type="match status" value="1"/>
</dbReference>
<evidence type="ECO:0000259" key="1">
    <source>
        <dbReference type="Pfam" id="PF00535"/>
    </source>
</evidence>
<dbReference type="SUPFAM" id="SSF53448">
    <property type="entry name" value="Nucleotide-diphospho-sugar transferases"/>
    <property type="match status" value="1"/>
</dbReference>
<name>A0A382KFE0_9ZZZZ</name>
<reference evidence="2" key="1">
    <citation type="submission" date="2018-05" db="EMBL/GenBank/DDBJ databases">
        <authorList>
            <person name="Lanie J.A."/>
            <person name="Ng W.-L."/>
            <person name="Kazmierczak K.M."/>
            <person name="Andrzejewski T.M."/>
            <person name="Davidsen T.M."/>
            <person name="Wayne K.J."/>
            <person name="Tettelin H."/>
            <person name="Glass J.I."/>
            <person name="Rusch D."/>
            <person name="Podicherti R."/>
            <person name="Tsui H.-C.T."/>
            <person name="Winkler M.E."/>
        </authorList>
    </citation>
    <scope>NUCLEOTIDE SEQUENCE</scope>
</reference>
<dbReference type="InterPro" id="IPR001173">
    <property type="entry name" value="Glyco_trans_2-like"/>
</dbReference>